<dbReference type="AlphaFoldDB" id="A0A2M7R8F8"/>
<dbReference type="InterPro" id="IPR013785">
    <property type="entry name" value="Aldolase_TIM"/>
</dbReference>
<sequence>MIPLKVKEYIEGKTVLSSIPKILNLEVTNFCNLDCPMCVAKDTREQGFLDINFLKKILEENGAVFKNQFIWLHFNGESLLHPQLSKIIKILKEAGVKTRFSTNATLLTEEKSFELMKTGLDYIVFSVDGNTKRTYEKIRRGAKFEEVKNNILNFLRIKKENQFKTDTQIQIIRMKENEDEIEPFIKKWKKTDVNYINVKSFCTRAWQTKRISKFVDIPKLKKKITNRPPCFYHWETLIILWNGEVIACCQDLKGELKVGDLRKNNLMQIWNSPKLIEIRKRQINGDFSMIPCNRCPDWKGFPRNYPAYFAQSFIKLFFKKMLNRELKDEGIKIISNRK</sequence>
<evidence type="ECO:0000259" key="8">
    <source>
        <dbReference type="PROSITE" id="PS51918"/>
    </source>
</evidence>
<dbReference type="CDD" id="cd01335">
    <property type="entry name" value="Radical_SAM"/>
    <property type="match status" value="1"/>
</dbReference>
<keyword evidence="2" id="KW-0004">4Fe-4S</keyword>
<keyword evidence="5" id="KW-0560">Oxidoreductase</keyword>
<dbReference type="InterPro" id="IPR007197">
    <property type="entry name" value="rSAM"/>
</dbReference>
<dbReference type="EMBL" id="PFLW01000005">
    <property type="protein sequence ID" value="PIY89697.1"/>
    <property type="molecule type" value="Genomic_DNA"/>
</dbReference>
<evidence type="ECO:0000256" key="6">
    <source>
        <dbReference type="ARBA" id="ARBA00023004"/>
    </source>
</evidence>
<keyword evidence="7" id="KW-0411">Iron-sulfur</keyword>
<dbReference type="GO" id="GO:0016491">
    <property type="term" value="F:oxidoreductase activity"/>
    <property type="evidence" value="ECO:0007669"/>
    <property type="project" value="UniProtKB-KW"/>
</dbReference>
<dbReference type="InterPro" id="IPR023885">
    <property type="entry name" value="4Fe4S-binding_SPASM_dom"/>
</dbReference>
<dbReference type="PROSITE" id="PS01305">
    <property type="entry name" value="MOAA_NIFB_PQQE"/>
    <property type="match status" value="1"/>
</dbReference>
<keyword evidence="4" id="KW-0479">Metal-binding</keyword>
<organism evidence="9 10">
    <name type="scientific">Candidatus Nealsonbacteria bacterium CG_4_10_14_0_8_um_filter_37_14</name>
    <dbReference type="NCBI Taxonomy" id="1974684"/>
    <lineage>
        <taxon>Bacteria</taxon>
        <taxon>Candidatus Nealsoniibacteriota</taxon>
    </lineage>
</organism>
<feature type="domain" description="Radical SAM core" evidence="8">
    <location>
        <begin position="17"/>
        <end position="244"/>
    </location>
</feature>
<comment type="cofactor">
    <cofactor evidence="1">
        <name>[4Fe-4S] cluster</name>
        <dbReference type="ChEBI" id="CHEBI:49883"/>
    </cofactor>
</comment>
<reference evidence="10" key="1">
    <citation type="submission" date="2017-09" db="EMBL/GenBank/DDBJ databases">
        <title>Depth-based differentiation of microbial function through sediment-hosted aquifers and enrichment of novel symbionts in the deep terrestrial subsurface.</title>
        <authorList>
            <person name="Probst A.J."/>
            <person name="Ladd B."/>
            <person name="Jarett J.K."/>
            <person name="Geller-Mcgrath D.E."/>
            <person name="Sieber C.M.K."/>
            <person name="Emerson J.B."/>
            <person name="Anantharaman K."/>
            <person name="Thomas B.C."/>
            <person name="Malmstrom R."/>
            <person name="Stieglmeier M."/>
            <person name="Klingl A."/>
            <person name="Woyke T."/>
            <person name="Ryan C.M."/>
            <person name="Banfield J.F."/>
        </authorList>
    </citation>
    <scope>NUCLEOTIDE SEQUENCE [LARGE SCALE GENOMIC DNA]</scope>
</reference>
<dbReference type="PROSITE" id="PS51918">
    <property type="entry name" value="RADICAL_SAM"/>
    <property type="match status" value="1"/>
</dbReference>
<dbReference type="PANTHER" id="PTHR11228">
    <property type="entry name" value="RADICAL SAM DOMAIN PROTEIN"/>
    <property type="match status" value="1"/>
</dbReference>
<dbReference type="InterPro" id="IPR006638">
    <property type="entry name" value="Elp3/MiaA/NifB-like_rSAM"/>
</dbReference>
<proteinExistence type="predicted"/>
<evidence type="ECO:0000313" key="9">
    <source>
        <dbReference type="EMBL" id="PIY89697.1"/>
    </source>
</evidence>
<keyword evidence="6" id="KW-0408">Iron</keyword>
<dbReference type="SFLD" id="SFLDS00029">
    <property type="entry name" value="Radical_SAM"/>
    <property type="match status" value="1"/>
</dbReference>
<evidence type="ECO:0000313" key="10">
    <source>
        <dbReference type="Proteomes" id="UP000230767"/>
    </source>
</evidence>
<comment type="caution">
    <text evidence="9">The sequence shown here is derived from an EMBL/GenBank/DDBJ whole genome shotgun (WGS) entry which is preliminary data.</text>
</comment>
<dbReference type="InterPro" id="IPR058240">
    <property type="entry name" value="rSAM_sf"/>
</dbReference>
<dbReference type="Pfam" id="PF04055">
    <property type="entry name" value="Radical_SAM"/>
    <property type="match status" value="1"/>
</dbReference>
<evidence type="ECO:0000256" key="1">
    <source>
        <dbReference type="ARBA" id="ARBA00001966"/>
    </source>
</evidence>
<evidence type="ECO:0000256" key="4">
    <source>
        <dbReference type="ARBA" id="ARBA00022723"/>
    </source>
</evidence>
<gene>
    <name evidence="9" type="ORF">COY73_00140</name>
</gene>
<dbReference type="SUPFAM" id="SSF102114">
    <property type="entry name" value="Radical SAM enzymes"/>
    <property type="match status" value="1"/>
</dbReference>
<protein>
    <recommendedName>
        <fullName evidence="8">Radical SAM core domain-containing protein</fullName>
    </recommendedName>
</protein>
<dbReference type="InterPro" id="IPR034391">
    <property type="entry name" value="AdoMet-like_SPASM_containing"/>
</dbReference>
<dbReference type="InterPro" id="IPR000385">
    <property type="entry name" value="MoaA_NifB_PqqE_Fe-S-bd_CS"/>
</dbReference>
<evidence type="ECO:0000256" key="3">
    <source>
        <dbReference type="ARBA" id="ARBA00022691"/>
    </source>
</evidence>
<dbReference type="InterPro" id="IPR050377">
    <property type="entry name" value="Radical_SAM_PqqE_MftC-like"/>
</dbReference>
<dbReference type="Pfam" id="PF13186">
    <property type="entry name" value="SPASM"/>
    <property type="match status" value="1"/>
</dbReference>
<dbReference type="GO" id="GO:0051539">
    <property type="term" value="F:4 iron, 4 sulfur cluster binding"/>
    <property type="evidence" value="ECO:0007669"/>
    <property type="project" value="UniProtKB-KW"/>
</dbReference>
<accession>A0A2M7R8F8</accession>
<dbReference type="CDD" id="cd21109">
    <property type="entry name" value="SPASM"/>
    <property type="match status" value="1"/>
</dbReference>
<dbReference type="GO" id="GO:0046872">
    <property type="term" value="F:metal ion binding"/>
    <property type="evidence" value="ECO:0007669"/>
    <property type="project" value="UniProtKB-KW"/>
</dbReference>
<dbReference type="Gene3D" id="3.20.20.70">
    <property type="entry name" value="Aldolase class I"/>
    <property type="match status" value="1"/>
</dbReference>
<evidence type="ECO:0000256" key="5">
    <source>
        <dbReference type="ARBA" id="ARBA00023002"/>
    </source>
</evidence>
<name>A0A2M7R8F8_9BACT</name>
<dbReference type="PANTHER" id="PTHR11228:SF7">
    <property type="entry name" value="PQQA PEPTIDE CYCLASE"/>
    <property type="match status" value="1"/>
</dbReference>
<dbReference type="SFLD" id="SFLDG01387">
    <property type="entry name" value="BtrN-like_SPASM_domain_contain"/>
    <property type="match status" value="1"/>
</dbReference>
<evidence type="ECO:0000256" key="7">
    <source>
        <dbReference type="ARBA" id="ARBA00023014"/>
    </source>
</evidence>
<dbReference type="GO" id="GO:0032324">
    <property type="term" value="P:molybdopterin cofactor biosynthetic process"/>
    <property type="evidence" value="ECO:0007669"/>
    <property type="project" value="UniProtKB-ARBA"/>
</dbReference>
<evidence type="ECO:0000256" key="2">
    <source>
        <dbReference type="ARBA" id="ARBA00022485"/>
    </source>
</evidence>
<dbReference type="SMART" id="SM00729">
    <property type="entry name" value="Elp3"/>
    <property type="match status" value="1"/>
</dbReference>
<keyword evidence="3" id="KW-0949">S-adenosyl-L-methionine</keyword>
<dbReference type="SFLD" id="SFLDG01067">
    <property type="entry name" value="SPASM/twitch_domain_containing"/>
    <property type="match status" value="1"/>
</dbReference>
<dbReference type="Proteomes" id="UP000230767">
    <property type="component" value="Unassembled WGS sequence"/>
</dbReference>